<proteinExistence type="predicted"/>
<name>A0A1H3T5K6_9PSEU</name>
<keyword evidence="2" id="KW-1185">Reference proteome</keyword>
<dbReference type="RefSeq" id="WP_093277517.1">
    <property type="nucleotide sequence ID" value="NZ_FNOK01000075.1"/>
</dbReference>
<organism evidence="1 2">
    <name type="scientific">Saccharopolyspora shandongensis</name>
    <dbReference type="NCBI Taxonomy" id="418495"/>
    <lineage>
        <taxon>Bacteria</taxon>
        <taxon>Bacillati</taxon>
        <taxon>Actinomycetota</taxon>
        <taxon>Actinomycetes</taxon>
        <taxon>Pseudonocardiales</taxon>
        <taxon>Pseudonocardiaceae</taxon>
        <taxon>Saccharopolyspora</taxon>
    </lineage>
</organism>
<dbReference type="AlphaFoldDB" id="A0A1H3T5K6"/>
<evidence type="ECO:0000313" key="1">
    <source>
        <dbReference type="EMBL" id="SDZ45005.1"/>
    </source>
</evidence>
<accession>A0A1H3T5K6</accession>
<gene>
    <name evidence="1" type="ORF">SAMN05216215_10759</name>
</gene>
<evidence type="ECO:0000313" key="2">
    <source>
        <dbReference type="Proteomes" id="UP000199529"/>
    </source>
</evidence>
<dbReference type="OrthoDB" id="3700416at2"/>
<dbReference type="STRING" id="418495.SAMN05216215_10759"/>
<protein>
    <submittedName>
        <fullName evidence="1">Uncharacterized protein</fullName>
    </submittedName>
</protein>
<dbReference type="Proteomes" id="UP000199529">
    <property type="component" value="Unassembled WGS sequence"/>
</dbReference>
<sequence length="113" mass="12033">MITVLIAAVAVAVALAGLLAVRYFSEFGKHAGGGEGALTVEQLLAQADAEDEPGGRHRLREPVVIRGDLADDLAVVETRLLSRASAGVPFDNPDIMATHRWTLRHLLVGLQNL</sequence>
<reference evidence="2" key="1">
    <citation type="submission" date="2016-10" db="EMBL/GenBank/DDBJ databases">
        <authorList>
            <person name="Varghese N."/>
            <person name="Submissions S."/>
        </authorList>
    </citation>
    <scope>NUCLEOTIDE SEQUENCE [LARGE SCALE GENOMIC DNA]</scope>
    <source>
        <strain evidence="2">CGMCC 4.3530</strain>
    </source>
</reference>
<dbReference type="EMBL" id="FNOK01000075">
    <property type="protein sequence ID" value="SDZ45005.1"/>
    <property type="molecule type" value="Genomic_DNA"/>
</dbReference>